<dbReference type="AlphaFoldDB" id="A0A495CYC0"/>
<dbReference type="InterPro" id="IPR041895">
    <property type="entry name" value="ArdA_dom1"/>
</dbReference>
<dbReference type="RefSeq" id="WP_121212462.1">
    <property type="nucleotide sequence ID" value="NZ_RBIM01000008.1"/>
</dbReference>
<dbReference type="InterPro" id="IPR009899">
    <property type="entry name" value="ArdA"/>
</dbReference>
<evidence type="ECO:0000313" key="1">
    <source>
        <dbReference type="EMBL" id="RKQ94257.1"/>
    </source>
</evidence>
<dbReference type="InterPro" id="IPR041893">
    <property type="entry name" value="ArdA_dom3"/>
</dbReference>
<protein>
    <submittedName>
        <fullName evidence="1">Antirestriction protein</fullName>
    </submittedName>
</protein>
<name>A0A495CYC0_9PROT</name>
<dbReference type="OrthoDB" id="944647at2"/>
<dbReference type="Proteomes" id="UP000273675">
    <property type="component" value="Unassembled WGS sequence"/>
</dbReference>
<gene>
    <name evidence="1" type="ORF">C7435_3232</name>
</gene>
<reference evidence="1 2" key="1">
    <citation type="submission" date="2018-10" db="EMBL/GenBank/DDBJ databases">
        <title>Genomic Encyclopedia of Type Strains, Phase IV (KMG-IV): sequencing the most valuable type-strain genomes for metagenomic binning, comparative biology and taxonomic classification.</title>
        <authorList>
            <person name="Goeker M."/>
        </authorList>
    </citation>
    <scope>NUCLEOTIDE SEQUENCE [LARGE SCALE GENOMIC DNA]</scope>
    <source>
        <strain evidence="1 2">DSM 4734</strain>
    </source>
</reference>
<dbReference type="EMBL" id="RBIM01000008">
    <property type="protein sequence ID" value="RKQ94257.1"/>
    <property type="molecule type" value="Genomic_DNA"/>
</dbReference>
<dbReference type="Gene3D" id="3.10.20.480">
    <property type="entry name" value="Antirestriction protein ArdA, domain 1"/>
    <property type="match status" value="1"/>
</dbReference>
<proteinExistence type="predicted"/>
<comment type="caution">
    <text evidence="1">The sequence shown here is derived from an EMBL/GenBank/DDBJ whole genome shotgun (WGS) entry which is preliminary data.</text>
</comment>
<dbReference type="Pfam" id="PF07275">
    <property type="entry name" value="ArdA"/>
    <property type="match status" value="1"/>
</dbReference>
<evidence type="ECO:0000313" key="2">
    <source>
        <dbReference type="Proteomes" id="UP000273675"/>
    </source>
</evidence>
<accession>A0A495CYC0</accession>
<sequence>MTTNFEPRIYVACLAAYNSGYLHGAWIDATEGVSEMQDQVNSMLTASPIAGAEEYAIHDYEDFGGAFISEYAGLADVCETATFLAEHGPLAAVTLKAAFGNLSEARSMLERYAGCYISVAAFAEECAEQWYEIPEQLAYYIDYEAMARSFQLGGEIEVVTEGFEEVHIFWGQ</sequence>
<organism evidence="1 2">
    <name type="scientific">Maricaulis maris</name>
    <dbReference type="NCBI Taxonomy" id="74318"/>
    <lineage>
        <taxon>Bacteria</taxon>
        <taxon>Pseudomonadati</taxon>
        <taxon>Pseudomonadota</taxon>
        <taxon>Alphaproteobacteria</taxon>
        <taxon>Maricaulales</taxon>
        <taxon>Maricaulaceae</taxon>
        <taxon>Maricaulis</taxon>
    </lineage>
</organism>
<dbReference type="Gene3D" id="1.10.10.1190">
    <property type="entry name" value="Antirestriction protein ArdA, domain 3"/>
    <property type="match status" value="1"/>
</dbReference>